<reference evidence="2 3" key="1">
    <citation type="submission" date="2021-06" db="EMBL/GenBank/DDBJ databases">
        <authorList>
            <person name="Kallberg Y."/>
            <person name="Tangrot J."/>
            <person name="Rosling A."/>
        </authorList>
    </citation>
    <scope>NUCLEOTIDE SEQUENCE [LARGE SCALE GENOMIC DNA]</scope>
    <source>
        <strain evidence="2 3">120-4 pot B 10/14</strain>
    </source>
</reference>
<keyword evidence="1" id="KW-1133">Transmembrane helix</keyword>
<dbReference type="Proteomes" id="UP000789901">
    <property type="component" value="Unassembled WGS sequence"/>
</dbReference>
<sequence>MASKYRFIYGLGATELKNDPNFTPQSKFRDFIKFAPHSFFFIICCYFYFGSFPVEIILDVFVYL</sequence>
<organism evidence="2 3">
    <name type="scientific">Gigaspora margarita</name>
    <dbReference type="NCBI Taxonomy" id="4874"/>
    <lineage>
        <taxon>Eukaryota</taxon>
        <taxon>Fungi</taxon>
        <taxon>Fungi incertae sedis</taxon>
        <taxon>Mucoromycota</taxon>
        <taxon>Glomeromycotina</taxon>
        <taxon>Glomeromycetes</taxon>
        <taxon>Diversisporales</taxon>
        <taxon>Gigasporaceae</taxon>
        <taxon>Gigaspora</taxon>
    </lineage>
</organism>
<evidence type="ECO:0000256" key="1">
    <source>
        <dbReference type="SAM" id="Phobius"/>
    </source>
</evidence>
<accession>A0ABN7XFV2</accession>
<keyword evidence="3" id="KW-1185">Reference proteome</keyword>
<dbReference type="EMBL" id="CAJVQB010121986">
    <property type="protein sequence ID" value="CAG8853273.1"/>
    <property type="molecule type" value="Genomic_DNA"/>
</dbReference>
<evidence type="ECO:0000313" key="3">
    <source>
        <dbReference type="Proteomes" id="UP000789901"/>
    </source>
</evidence>
<proteinExistence type="predicted"/>
<name>A0ABN7XFV2_GIGMA</name>
<gene>
    <name evidence="2" type="ORF">GMARGA_LOCUS42094</name>
</gene>
<protein>
    <submittedName>
        <fullName evidence="2">16321_t:CDS:1</fullName>
    </submittedName>
</protein>
<keyword evidence="1" id="KW-0812">Transmembrane</keyword>
<feature type="transmembrane region" description="Helical" evidence="1">
    <location>
        <begin position="39"/>
        <end position="63"/>
    </location>
</feature>
<keyword evidence="1" id="KW-0472">Membrane</keyword>
<evidence type="ECO:0000313" key="2">
    <source>
        <dbReference type="EMBL" id="CAG8853273.1"/>
    </source>
</evidence>
<feature type="non-terminal residue" evidence="2">
    <location>
        <position position="64"/>
    </location>
</feature>
<comment type="caution">
    <text evidence="2">The sequence shown here is derived from an EMBL/GenBank/DDBJ whole genome shotgun (WGS) entry which is preliminary data.</text>
</comment>